<dbReference type="PANTHER" id="PTHR46797">
    <property type="entry name" value="HTH-TYPE TRANSCRIPTIONAL REGULATOR"/>
    <property type="match status" value="1"/>
</dbReference>
<dbReference type="InterPro" id="IPR001387">
    <property type="entry name" value="Cro/C1-type_HTH"/>
</dbReference>
<reference evidence="3 4" key="1">
    <citation type="submission" date="2020-10" db="EMBL/GenBank/DDBJ databases">
        <title>The genome sequence of Flavobacterium aquaticum 1Y8A.</title>
        <authorList>
            <person name="Liu Y."/>
        </authorList>
    </citation>
    <scope>NUCLEOTIDE SEQUENCE [LARGE SCALE GENOMIC DNA]</scope>
    <source>
        <strain evidence="3 4">1Y8A</strain>
    </source>
</reference>
<sequence length="491" mass="57412">MEEEYIRLIFGLKLKQIRTEKNLSLFGLAKMTGLSKSYLNEIEKGKKYPKRDKIVLLSEALETTYDQLVSLKLDKNLAPIGEILQSRILKEIPLDIFGIKESDLIDIIAEAPVKVNAFISTLFEIAKHYNLTRESFFLAALRSYQEANNNYFEEIELQVEKFAKAYSLDLNKRLNSKDFEEILVEEYGYTIENDELTQHKELNNLRSVFVPSSKTLLVSSETDDSQRMFIYAKEIAYNFLNITDRLFTFSWIKFDSFDQVLNNFIASYFAGALLIPRKSLVASLKTFFDKKTFSTNDFQMLMEGFTDSPETFYQRLTNVLPKDFNLKNLFFLRFSYKPERGDFQLTKELHITNLLEPHANERNEHYCRRWISLKTIQDLTETTENHVLDSQISSYNHTDNEYFVISSATKDPFRKGYYRSIALGIMINQHSLSRIAFLQDENIKRRKVGVTCESCSISDCLERVAPPKNLERKARFLQTDMVVKEIMEKYK</sequence>
<feature type="domain" description="HTH cro/C1-type" evidence="2">
    <location>
        <begin position="14"/>
        <end position="68"/>
    </location>
</feature>
<evidence type="ECO:0000313" key="3">
    <source>
        <dbReference type="EMBL" id="MBE9576271.1"/>
    </source>
</evidence>
<dbReference type="InterPro" id="IPR050807">
    <property type="entry name" value="TransReg_Diox_bact_type"/>
</dbReference>
<dbReference type="PROSITE" id="PS50943">
    <property type="entry name" value="HTH_CROC1"/>
    <property type="match status" value="1"/>
</dbReference>
<evidence type="ECO:0000313" key="4">
    <source>
        <dbReference type="Proteomes" id="UP000656274"/>
    </source>
</evidence>
<dbReference type="SUPFAM" id="SSF47413">
    <property type="entry name" value="lambda repressor-like DNA-binding domains"/>
    <property type="match status" value="1"/>
</dbReference>
<proteinExistence type="predicted"/>
<gene>
    <name evidence="3" type="ORF">IM755_06065</name>
</gene>
<dbReference type="InterPro" id="IPR010982">
    <property type="entry name" value="Lambda_DNA-bd_dom_sf"/>
</dbReference>
<name>A0ABR9WQU0_9FLAO</name>
<dbReference type="Proteomes" id="UP000656274">
    <property type="component" value="Unassembled WGS sequence"/>
</dbReference>
<dbReference type="Gene3D" id="1.10.260.40">
    <property type="entry name" value="lambda repressor-like DNA-binding domains"/>
    <property type="match status" value="1"/>
</dbReference>
<keyword evidence="4" id="KW-1185">Reference proteome</keyword>
<comment type="caution">
    <text evidence="3">The sequence shown here is derived from an EMBL/GenBank/DDBJ whole genome shotgun (WGS) entry which is preliminary data.</text>
</comment>
<dbReference type="PANTHER" id="PTHR46797:SF1">
    <property type="entry name" value="METHYLPHOSPHONATE SYNTHASE"/>
    <property type="match status" value="1"/>
</dbReference>
<evidence type="ECO:0000259" key="2">
    <source>
        <dbReference type="PROSITE" id="PS50943"/>
    </source>
</evidence>
<dbReference type="CDD" id="cd00093">
    <property type="entry name" value="HTH_XRE"/>
    <property type="match status" value="1"/>
</dbReference>
<evidence type="ECO:0000256" key="1">
    <source>
        <dbReference type="ARBA" id="ARBA00023125"/>
    </source>
</evidence>
<organism evidence="3 4">
    <name type="scientific">Flavobacterium proteolyticum</name>
    <dbReference type="NCBI Taxonomy" id="2911683"/>
    <lineage>
        <taxon>Bacteria</taxon>
        <taxon>Pseudomonadati</taxon>
        <taxon>Bacteroidota</taxon>
        <taxon>Flavobacteriia</taxon>
        <taxon>Flavobacteriales</taxon>
        <taxon>Flavobacteriaceae</taxon>
        <taxon>Flavobacterium</taxon>
    </lineage>
</organism>
<dbReference type="SMART" id="SM00530">
    <property type="entry name" value="HTH_XRE"/>
    <property type="match status" value="1"/>
</dbReference>
<accession>A0ABR9WQU0</accession>
<dbReference type="RefSeq" id="WP_194095372.1">
    <property type="nucleotide sequence ID" value="NZ_JADFTZ010000002.1"/>
</dbReference>
<dbReference type="Pfam" id="PF01381">
    <property type="entry name" value="HTH_3"/>
    <property type="match status" value="1"/>
</dbReference>
<keyword evidence="1" id="KW-0238">DNA-binding</keyword>
<protein>
    <submittedName>
        <fullName evidence="3">Helix-turn-helix domain-containing protein</fullName>
    </submittedName>
</protein>
<dbReference type="EMBL" id="JADFTZ010000002">
    <property type="protein sequence ID" value="MBE9576271.1"/>
    <property type="molecule type" value="Genomic_DNA"/>
</dbReference>